<dbReference type="InterPro" id="IPR014729">
    <property type="entry name" value="Rossmann-like_a/b/a_fold"/>
</dbReference>
<dbReference type="Pfam" id="PF00733">
    <property type="entry name" value="Asn_synthase"/>
    <property type="match status" value="1"/>
</dbReference>
<dbReference type="RefSeq" id="WP_262568020.1">
    <property type="nucleotide sequence ID" value="NZ_JAPFCC010000001.1"/>
</dbReference>
<sequence length="405" mass="46535">MSQRDISSFLNLGYFLDFEPSFSFPKFHSNGKFFNLNDNDLLEIAKNKIRKSFELCLSKNTGDHLVPISGGVDSRIILALMTEYIDPIKISTYTFGTKGSYDYEIGSAVAKHYGTKHKNFDLSEHQYNIDNLLFDSKCVSHQTLLFHNLPFSFYEKFYSGCSVWSGYMGDPLAGSHLPKKNIHDIEKAKNAFIQKNIFVRSKKILPLSDIDKSNILIDKSASALSLCENIDFRNRQLKYIYPHVCSNKINKIVMPFLEEEWVDFIINIGPKKRSDTNFYYKFALKDFKEAFSMPVKCKHGLNLDAPFTSVFLKRLLNILGSKLLTTKYLDKRVNYQDFNRRILQDNNFFALIKEVLGSIDSRKVIDFNAGGLLKEHLENPIYGDALIALASLEIHFLAKKNTRNV</sequence>
<dbReference type="SUPFAM" id="SSF52402">
    <property type="entry name" value="Adenine nucleotide alpha hydrolases-like"/>
    <property type="match status" value="1"/>
</dbReference>
<name>A0ABT3MUU8_9GAMM</name>
<gene>
    <name evidence="5" type="ORF">NX722_11035</name>
</gene>
<comment type="caution">
    <text evidence="5">The sequence shown here is derived from an EMBL/GenBank/DDBJ whole genome shotgun (WGS) entry which is preliminary data.</text>
</comment>
<evidence type="ECO:0000259" key="4">
    <source>
        <dbReference type="Pfam" id="PF00733"/>
    </source>
</evidence>
<dbReference type="EC" id="6.3.5.4" evidence="2"/>
<dbReference type="PANTHER" id="PTHR43284:SF1">
    <property type="entry name" value="ASPARAGINE SYNTHETASE"/>
    <property type="match status" value="1"/>
</dbReference>
<evidence type="ECO:0000256" key="2">
    <source>
        <dbReference type="ARBA" id="ARBA00012737"/>
    </source>
</evidence>
<dbReference type="EMBL" id="JAPFCC010000001">
    <property type="protein sequence ID" value="MCW7553161.1"/>
    <property type="molecule type" value="Genomic_DNA"/>
</dbReference>
<proteinExistence type="predicted"/>
<dbReference type="InterPro" id="IPR001962">
    <property type="entry name" value="Asn_synthase"/>
</dbReference>
<organism evidence="5 6">
    <name type="scientific">Endozoicomonas gorgoniicola</name>
    <dbReference type="NCBI Taxonomy" id="1234144"/>
    <lineage>
        <taxon>Bacteria</taxon>
        <taxon>Pseudomonadati</taxon>
        <taxon>Pseudomonadota</taxon>
        <taxon>Gammaproteobacteria</taxon>
        <taxon>Oceanospirillales</taxon>
        <taxon>Endozoicomonadaceae</taxon>
        <taxon>Endozoicomonas</taxon>
    </lineage>
</organism>
<evidence type="ECO:0000256" key="1">
    <source>
        <dbReference type="ARBA" id="ARBA00005187"/>
    </source>
</evidence>
<dbReference type="Gene3D" id="3.40.50.620">
    <property type="entry name" value="HUPs"/>
    <property type="match status" value="1"/>
</dbReference>
<protein>
    <recommendedName>
        <fullName evidence="2">asparagine synthase (glutamine-hydrolyzing)</fullName>
        <ecNumber evidence="2">6.3.5.4</ecNumber>
    </recommendedName>
</protein>
<evidence type="ECO:0000313" key="6">
    <source>
        <dbReference type="Proteomes" id="UP001209854"/>
    </source>
</evidence>
<reference evidence="5 6" key="1">
    <citation type="submission" date="2022-10" db="EMBL/GenBank/DDBJ databases">
        <title>High-quality genome sequences of two octocoral-associated bacteria, Endozoicomonas euniceicola EF212 and Endozoicomonas gorgoniicola PS125.</title>
        <authorList>
            <person name="Chiou Y.-J."/>
            <person name="Chen Y.-H."/>
        </authorList>
    </citation>
    <scope>NUCLEOTIDE SEQUENCE [LARGE SCALE GENOMIC DNA]</scope>
    <source>
        <strain evidence="5 6">PS125</strain>
    </source>
</reference>
<comment type="pathway">
    <text evidence="1">Amino-acid biosynthesis; L-asparagine biosynthesis; L-asparagine from L-aspartate (L-Gln route): step 1/1.</text>
</comment>
<dbReference type="InterPro" id="IPR051786">
    <property type="entry name" value="ASN_synthetase/amidase"/>
</dbReference>
<dbReference type="PANTHER" id="PTHR43284">
    <property type="entry name" value="ASPARAGINE SYNTHETASE (GLUTAMINE-HYDROLYZING)"/>
    <property type="match status" value="1"/>
</dbReference>
<evidence type="ECO:0000313" key="5">
    <source>
        <dbReference type="EMBL" id="MCW7553161.1"/>
    </source>
</evidence>
<keyword evidence="6" id="KW-1185">Reference proteome</keyword>
<evidence type="ECO:0000256" key="3">
    <source>
        <dbReference type="ARBA" id="ARBA00048741"/>
    </source>
</evidence>
<comment type="catalytic activity">
    <reaction evidence="3">
        <text>L-aspartate + L-glutamine + ATP + H2O = L-asparagine + L-glutamate + AMP + diphosphate + H(+)</text>
        <dbReference type="Rhea" id="RHEA:12228"/>
        <dbReference type="ChEBI" id="CHEBI:15377"/>
        <dbReference type="ChEBI" id="CHEBI:15378"/>
        <dbReference type="ChEBI" id="CHEBI:29985"/>
        <dbReference type="ChEBI" id="CHEBI:29991"/>
        <dbReference type="ChEBI" id="CHEBI:30616"/>
        <dbReference type="ChEBI" id="CHEBI:33019"/>
        <dbReference type="ChEBI" id="CHEBI:58048"/>
        <dbReference type="ChEBI" id="CHEBI:58359"/>
        <dbReference type="ChEBI" id="CHEBI:456215"/>
        <dbReference type="EC" id="6.3.5.4"/>
    </reaction>
</comment>
<feature type="domain" description="Asparagine synthetase" evidence="4">
    <location>
        <begin position="68"/>
        <end position="126"/>
    </location>
</feature>
<accession>A0ABT3MUU8</accession>
<dbReference type="Proteomes" id="UP001209854">
    <property type="component" value="Unassembled WGS sequence"/>
</dbReference>